<gene>
    <name evidence="3" type="ORF">PPUN14671_23420</name>
</gene>
<name>A0AA37VVY4_PSEPU</name>
<sequence>MGYRLNDNGNRDVPCPMNSKVLQLPKNLHGRDFVVGDIHFKITDLHRGLHALDFDKAKDRLIAVGDLIDRGPGVLDGLKLLGEPWFFSVQGNHERMLIDAYEANPNARYSAHGAGWWMTIADESKAMIIGKLRSLPIAIEVQSDRGVVGVVHADVPAGMAWSTFLEQLENPAMEEIALWGRDRIVKHHREGVPGVWRVCTGHTWIPRPLRLGNVLALDVTGGADGSLAIYSIQEDKIFIDGVATSIDQADCLSEQLQELERRAGALKTTVNSNKLIETQVMAAELESVAKLVNSMWQDVREGVEEQQRLVNALHGLSLATGELRGAKLDELCARHENTQVEALLRRLLG</sequence>
<accession>A0AA37VVY4</accession>
<evidence type="ECO:0000313" key="3">
    <source>
        <dbReference type="EMBL" id="GLO35509.1"/>
    </source>
</evidence>
<dbReference type="GO" id="GO:0005737">
    <property type="term" value="C:cytoplasm"/>
    <property type="evidence" value="ECO:0007669"/>
    <property type="project" value="TreeGrafter"/>
</dbReference>
<dbReference type="PANTHER" id="PTHR42850">
    <property type="entry name" value="METALLOPHOSPHOESTERASE"/>
    <property type="match status" value="1"/>
</dbReference>
<reference evidence="3" key="1">
    <citation type="submission" date="2023-01" db="EMBL/GenBank/DDBJ databases">
        <title>Whole-genome sequence of Pseudomonas putida NBRC 14671.</title>
        <authorList>
            <person name="Morohoshi T."/>
            <person name="Someya N."/>
        </authorList>
    </citation>
    <scope>NUCLEOTIDE SEQUENCE</scope>
    <source>
        <strain evidence="3">NBRC 14671</strain>
    </source>
</reference>
<dbReference type="InterPro" id="IPR050126">
    <property type="entry name" value="Ap4A_hydrolase"/>
</dbReference>
<dbReference type="GO" id="GO:0110154">
    <property type="term" value="P:RNA decapping"/>
    <property type="evidence" value="ECO:0007669"/>
    <property type="project" value="TreeGrafter"/>
</dbReference>
<dbReference type="InterPro" id="IPR004843">
    <property type="entry name" value="Calcineurin-like_PHP"/>
</dbReference>
<feature type="domain" description="Calcineurin-like phosphoesterase" evidence="2">
    <location>
        <begin position="34"/>
        <end position="112"/>
    </location>
</feature>
<dbReference type="SUPFAM" id="SSF56300">
    <property type="entry name" value="Metallo-dependent phosphatases"/>
    <property type="match status" value="1"/>
</dbReference>
<evidence type="ECO:0000313" key="4">
    <source>
        <dbReference type="Proteomes" id="UP001161257"/>
    </source>
</evidence>
<dbReference type="Gene3D" id="3.60.21.10">
    <property type="match status" value="1"/>
</dbReference>
<protein>
    <recommendedName>
        <fullName evidence="2">Calcineurin-like phosphoesterase domain-containing protein</fullName>
    </recommendedName>
</protein>
<dbReference type="EMBL" id="BSKJ01000004">
    <property type="protein sequence ID" value="GLO35509.1"/>
    <property type="molecule type" value="Genomic_DNA"/>
</dbReference>
<dbReference type="GO" id="GO:0016791">
    <property type="term" value="F:phosphatase activity"/>
    <property type="evidence" value="ECO:0007669"/>
    <property type="project" value="TreeGrafter"/>
</dbReference>
<proteinExistence type="predicted"/>
<dbReference type="AlphaFoldDB" id="A0AA37VVY4"/>
<dbReference type="InterPro" id="IPR029052">
    <property type="entry name" value="Metallo-depent_PP-like"/>
</dbReference>
<dbReference type="PANTHER" id="PTHR42850:SF4">
    <property type="entry name" value="ZINC-DEPENDENT ENDOPOLYPHOSPHATASE"/>
    <property type="match status" value="1"/>
</dbReference>
<dbReference type="Proteomes" id="UP001161257">
    <property type="component" value="Unassembled WGS sequence"/>
</dbReference>
<evidence type="ECO:0000259" key="2">
    <source>
        <dbReference type="Pfam" id="PF00149"/>
    </source>
</evidence>
<dbReference type="Pfam" id="PF00149">
    <property type="entry name" value="Metallophos"/>
    <property type="match status" value="1"/>
</dbReference>
<organism evidence="3 4">
    <name type="scientific">Pseudomonas putida</name>
    <name type="common">Arthrobacter siderocapsulatus</name>
    <dbReference type="NCBI Taxonomy" id="303"/>
    <lineage>
        <taxon>Bacteria</taxon>
        <taxon>Pseudomonadati</taxon>
        <taxon>Pseudomonadota</taxon>
        <taxon>Gammaproteobacteria</taxon>
        <taxon>Pseudomonadales</taxon>
        <taxon>Pseudomonadaceae</taxon>
        <taxon>Pseudomonas</taxon>
    </lineage>
</organism>
<feature type="coiled-coil region" evidence="1">
    <location>
        <begin position="242"/>
        <end position="269"/>
    </location>
</feature>
<keyword evidence="1" id="KW-0175">Coiled coil</keyword>
<evidence type="ECO:0000256" key="1">
    <source>
        <dbReference type="SAM" id="Coils"/>
    </source>
</evidence>
<dbReference type="GO" id="GO:0008803">
    <property type="term" value="F:bis(5'-nucleosyl)-tetraphosphatase (symmetrical) activity"/>
    <property type="evidence" value="ECO:0007669"/>
    <property type="project" value="TreeGrafter"/>
</dbReference>
<comment type="caution">
    <text evidence="3">The sequence shown here is derived from an EMBL/GenBank/DDBJ whole genome shotgun (WGS) entry which is preliminary data.</text>
</comment>